<dbReference type="InterPro" id="IPR000644">
    <property type="entry name" value="CBS_dom"/>
</dbReference>
<protein>
    <recommendedName>
        <fullName evidence="2">inorganic diphosphatase</fullName>
        <ecNumber evidence="2">3.6.1.1</ecNumber>
    </recommendedName>
    <alternativeName>
        <fullName evidence="6">Pyrophosphate phospho-hydrolase</fullName>
    </alternativeName>
</protein>
<dbReference type="NCBIfam" id="NF011442">
    <property type="entry name" value="PRK14869.1-4"/>
    <property type="match status" value="1"/>
</dbReference>
<comment type="cofactor">
    <cofactor evidence="1">
        <name>Mn(2+)</name>
        <dbReference type="ChEBI" id="CHEBI:29035"/>
    </cofactor>
</comment>
<dbReference type="InterPro" id="IPR038763">
    <property type="entry name" value="DHH_sf"/>
</dbReference>
<dbReference type="Pfam" id="PF02833">
    <property type="entry name" value="DHHA2"/>
    <property type="match status" value="1"/>
</dbReference>
<dbReference type="RefSeq" id="WP_187013333.1">
    <property type="nucleotide sequence ID" value="NZ_JACOQI010000001.1"/>
</dbReference>
<comment type="catalytic activity">
    <reaction evidence="7">
        <text>diphosphate + H2O = 2 phosphate + H(+)</text>
        <dbReference type="Rhea" id="RHEA:24576"/>
        <dbReference type="ChEBI" id="CHEBI:15377"/>
        <dbReference type="ChEBI" id="CHEBI:15378"/>
        <dbReference type="ChEBI" id="CHEBI:33019"/>
        <dbReference type="ChEBI" id="CHEBI:43474"/>
        <dbReference type="EC" id="3.6.1.1"/>
    </reaction>
</comment>
<dbReference type="SMART" id="SM01131">
    <property type="entry name" value="DHHA2"/>
    <property type="match status" value="1"/>
</dbReference>
<dbReference type="SMART" id="SM00116">
    <property type="entry name" value="CBS"/>
    <property type="match status" value="2"/>
</dbReference>
<dbReference type="Proteomes" id="UP000620327">
    <property type="component" value="Unassembled WGS sequence"/>
</dbReference>
<evidence type="ECO:0000256" key="7">
    <source>
        <dbReference type="ARBA" id="ARBA00047820"/>
    </source>
</evidence>
<dbReference type="Gene3D" id="3.10.580.10">
    <property type="entry name" value="CBS-domain"/>
    <property type="match status" value="1"/>
</dbReference>
<dbReference type="InterPro" id="IPR038222">
    <property type="entry name" value="DHHA2_dom_sf"/>
</dbReference>
<dbReference type="PANTHER" id="PTHR12112">
    <property type="entry name" value="BNIP - RELATED"/>
    <property type="match status" value="1"/>
</dbReference>
<evidence type="ECO:0000313" key="11">
    <source>
        <dbReference type="Proteomes" id="UP000620327"/>
    </source>
</evidence>
<dbReference type="InterPro" id="IPR028979">
    <property type="entry name" value="Ser_kin/Pase_Hpr-like_N_sf"/>
</dbReference>
<evidence type="ECO:0000256" key="5">
    <source>
        <dbReference type="ARBA" id="ARBA00023211"/>
    </source>
</evidence>
<proteinExistence type="predicted"/>
<feature type="domain" description="CBS" evidence="9">
    <location>
        <begin position="72"/>
        <end position="132"/>
    </location>
</feature>
<dbReference type="EC" id="3.6.1.1" evidence="2"/>
<evidence type="ECO:0000313" key="10">
    <source>
        <dbReference type="EMBL" id="MBC5768933.1"/>
    </source>
</evidence>
<keyword evidence="8" id="KW-0129">CBS domain</keyword>
<evidence type="ECO:0000256" key="2">
    <source>
        <dbReference type="ARBA" id="ARBA00012146"/>
    </source>
</evidence>
<dbReference type="Pfam" id="PF07085">
    <property type="entry name" value="DRTGG"/>
    <property type="match status" value="1"/>
</dbReference>
<dbReference type="SUPFAM" id="SSF64182">
    <property type="entry name" value="DHH phosphoesterases"/>
    <property type="match status" value="1"/>
</dbReference>
<name>A0A923MEM5_9FIRM</name>
<evidence type="ECO:0000256" key="8">
    <source>
        <dbReference type="PROSITE-ProRule" id="PRU00703"/>
    </source>
</evidence>
<gene>
    <name evidence="10" type="ORF">H8Z83_01025</name>
</gene>
<dbReference type="FunFam" id="3.90.1640.10:FF:000001">
    <property type="entry name" value="Probable manganese-dependent inorganic pyrophosphatase"/>
    <property type="match status" value="1"/>
</dbReference>
<dbReference type="EMBL" id="JACOQI010000001">
    <property type="protein sequence ID" value="MBC5768933.1"/>
    <property type="molecule type" value="Genomic_DNA"/>
</dbReference>
<feature type="domain" description="CBS" evidence="9">
    <location>
        <begin position="248"/>
        <end position="305"/>
    </location>
</feature>
<dbReference type="InterPro" id="IPR010766">
    <property type="entry name" value="DRTGG"/>
</dbReference>
<dbReference type="SUPFAM" id="SSF75138">
    <property type="entry name" value="HprK N-terminal domain-like"/>
    <property type="match status" value="1"/>
</dbReference>
<dbReference type="Pfam" id="PF00571">
    <property type="entry name" value="CBS"/>
    <property type="match status" value="2"/>
</dbReference>
<evidence type="ECO:0000256" key="3">
    <source>
        <dbReference type="ARBA" id="ARBA00022723"/>
    </source>
</evidence>
<dbReference type="InterPro" id="IPR004097">
    <property type="entry name" value="DHHA2"/>
</dbReference>
<reference evidence="10" key="1">
    <citation type="submission" date="2020-08" db="EMBL/GenBank/DDBJ databases">
        <title>Genome public.</title>
        <authorList>
            <person name="Liu C."/>
            <person name="Sun Q."/>
        </authorList>
    </citation>
    <scope>NUCLEOTIDE SEQUENCE</scope>
    <source>
        <strain evidence="10">BX15</strain>
    </source>
</reference>
<dbReference type="GO" id="GO:0046872">
    <property type="term" value="F:metal ion binding"/>
    <property type="evidence" value="ECO:0007669"/>
    <property type="project" value="UniProtKB-KW"/>
</dbReference>
<dbReference type="AlphaFoldDB" id="A0A923MEM5"/>
<sequence length="538" mass="59705">MDKVYITGHRNPDTDSIVSAMAYAALKNALGQRQYCAARLGQISDETKAVLDKFGAQPPELINNVRTQVRDLDFDTPPTLSPAATISRAWQMMQADRISVLPVANEDGTLYGMLSAGDVASYDMLAVRNSTVKNVPVYNLLSVLEGKVLNEGGQIRDEISGEVTIALPAGRENLLFSSPDSIVVCGDQPDMIKRALELRVTCVIVCQAEVSRELLELDTDTCIISTPYDAYRAVHLICHSLPIERICKSHDLVSFHLDDYIDDVRNTVLESRFRAYPILDENEHVVGTLSRFHLLRPRRKRVILVDHNEKAQSVPGLDQADILEIVDHHRLADIETNNPIYVRNEPVGSSTTIVADMYQEKGLMPSAKMAGLMAAAIVSDTVMFKSPTCTQRDIDIANRMSRIANVSLEELGQTIFSAATGEDKSAESIIRTDYKEFHIGGHNLAVSQITCLDSDRLMARKEEFLATMETIRKKNGLDIVLLMITNVLVEGSYLLYSGDTETIRQAFNITGEEKNCVFLSKIMSRKKQIIPSLSALWG</sequence>
<dbReference type="Gene3D" id="3.40.1390.20">
    <property type="entry name" value="HprK N-terminal domain-like"/>
    <property type="match status" value="1"/>
</dbReference>
<dbReference type="SUPFAM" id="SSF54631">
    <property type="entry name" value="CBS-domain pair"/>
    <property type="match status" value="1"/>
</dbReference>
<evidence type="ECO:0000256" key="1">
    <source>
        <dbReference type="ARBA" id="ARBA00001936"/>
    </source>
</evidence>
<organism evidence="10 11">
    <name type="scientific">Dysosmobacter segnis</name>
    <dbReference type="NCBI Taxonomy" id="2763042"/>
    <lineage>
        <taxon>Bacteria</taxon>
        <taxon>Bacillati</taxon>
        <taxon>Bacillota</taxon>
        <taxon>Clostridia</taxon>
        <taxon>Eubacteriales</taxon>
        <taxon>Oscillospiraceae</taxon>
        <taxon>Dysosmobacter</taxon>
    </lineage>
</organism>
<dbReference type="InterPro" id="IPR046342">
    <property type="entry name" value="CBS_dom_sf"/>
</dbReference>
<keyword evidence="4 10" id="KW-0378">Hydrolase</keyword>
<comment type="caution">
    <text evidence="10">The sequence shown here is derived from an EMBL/GenBank/DDBJ whole genome shotgun (WGS) entry which is preliminary data.</text>
</comment>
<keyword evidence="5" id="KW-0464">Manganese</keyword>
<evidence type="ECO:0000256" key="6">
    <source>
        <dbReference type="ARBA" id="ARBA00032535"/>
    </source>
</evidence>
<dbReference type="Pfam" id="PF01368">
    <property type="entry name" value="DHH"/>
    <property type="match status" value="1"/>
</dbReference>
<keyword evidence="11" id="KW-1185">Reference proteome</keyword>
<dbReference type="InterPro" id="IPR001667">
    <property type="entry name" value="DDH_dom"/>
</dbReference>
<dbReference type="NCBIfam" id="NF011443">
    <property type="entry name" value="PRK14869.1-5"/>
    <property type="match status" value="1"/>
</dbReference>
<dbReference type="GO" id="GO:0004427">
    <property type="term" value="F:inorganic diphosphate phosphatase activity"/>
    <property type="evidence" value="ECO:0007669"/>
    <property type="project" value="UniProtKB-EC"/>
</dbReference>
<dbReference type="Gene3D" id="3.90.1640.10">
    <property type="entry name" value="inorganic pyrophosphatase (n-terminal core)"/>
    <property type="match status" value="1"/>
</dbReference>
<accession>A0A923MEM5</accession>
<dbReference type="PANTHER" id="PTHR12112:SF22">
    <property type="entry name" value="MANGANESE-DEPENDENT INORGANIC PYROPHOSPHATASE-RELATED"/>
    <property type="match status" value="1"/>
</dbReference>
<dbReference type="Gene3D" id="3.10.310.20">
    <property type="entry name" value="DHHA2 domain"/>
    <property type="match status" value="1"/>
</dbReference>
<dbReference type="GO" id="GO:0005737">
    <property type="term" value="C:cytoplasm"/>
    <property type="evidence" value="ECO:0007669"/>
    <property type="project" value="InterPro"/>
</dbReference>
<dbReference type="PROSITE" id="PS51371">
    <property type="entry name" value="CBS"/>
    <property type="match status" value="2"/>
</dbReference>
<keyword evidence="3" id="KW-0479">Metal-binding</keyword>
<evidence type="ECO:0000259" key="9">
    <source>
        <dbReference type="PROSITE" id="PS51371"/>
    </source>
</evidence>
<evidence type="ECO:0000256" key="4">
    <source>
        <dbReference type="ARBA" id="ARBA00022801"/>
    </source>
</evidence>